<dbReference type="EMBL" id="JAEKMH010000004">
    <property type="protein sequence ID" value="MBJ3786292.1"/>
    <property type="molecule type" value="Genomic_DNA"/>
</dbReference>
<dbReference type="NCBIfam" id="NF004513">
    <property type="entry name" value="PRK05854.1"/>
    <property type="match status" value="1"/>
</dbReference>
<evidence type="ECO:0000256" key="1">
    <source>
        <dbReference type="ARBA" id="ARBA00023002"/>
    </source>
</evidence>
<dbReference type="PRINTS" id="PR00081">
    <property type="entry name" value="GDHRDH"/>
</dbReference>
<accession>A0A934IXN9</accession>
<dbReference type="Pfam" id="PF00106">
    <property type="entry name" value="adh_short"/>
    <property type="match status" value="1"/>
</dbReference>
<dbReference type="PANTHER" id="PTHR43157:SF31">
    <property type="entry name" value="PHOSPHATIDYLINOSITOL-GLYCAN BIOSYNTHESIS CLASS F PROTEIN"/>
    <property type="match status" value="1"/>
</dbReference>
<sequence>MQISSETTIPDQSGRIALVTGAAGGLGLEISRMLAASGARVILAGRDVAKGEAALRSLPRQGDLSFERIDLADLGSIRDAAARLSAQIPRLDLLINNAGVMAPRERGVTADGFELQLGTNHLGHFALTSHLQPLLQAARGRVVSVASIAARFGRIDFDDLQSEGGYNPFRAYAQSKLANLLFARELQRRSDEGGWGIKAVSAHPGWARTELFRHGRSGISGRGEKLLEPLVSQSAAAGALPIVAAALEPHLPTDAYIGPGHWFELKNPPGPASVPRAARNADTARRLWEASEALTQVNWLAMEGQAHG</sequence>
<dbReference type="SUPFAM" id="SSF51735">
    <property type="entry name" value="NAD(P)-binding Rossmann-fold domains"/>
    <property type="match status" value="1"/>
</dbReference>
<proteinExistence type="inferred from homology"/>
<name>A0A934IXN9_9HYPH</name>
<protein>
    <submittedName>
        <fullName evidence="3">SDR family oxidoreductase</fullName>
    </submittedName>
</protein>
<comment type="similarity">
    <text evidence="2">Belongs to the short-chain dehydrogenases/reductases (SDR) family.</text>
</comment>
<evidence type="ECO:0000313" key="4">
    <source>
        <dbReference type="Proteomes" id="UP000602124"/>
    </source>
</evidence>
<reference evidence="3" key="1">
    <citation type="submission" date="2020-12" db="EMBL/GenBank/DDBJ databases">
        <title>Devosia sp. MSA67 isolated from Mo River.</title>
        <authorList>
            <person name="Ma F."/>
            <person name="Zi Z."/>
        </authorList>
    </citation>
    <scope>NUCLEOTIDE SEQUENCE</scope>
    <source>
        <strain evidence="3">MSA67</strain>
    </source>
</reference>
<dbReference type="PRINTS" id="PR00080">
    <property type="entry name" value="SDRFAMILY"/>
</dbReference>
<dbReference type="Proteomes" id="UP000602124">
    <property type="component" value="Unassembled WGS sequence"/>
</dbReference>
<dbReference type="CDD" id="cd05327">
    <property type="entry name" value="retinol-DH_like_SDR_c_like"/>
    <property type="match status" value="1"/>
</dbReference>
<dbReference type="RefSeq" id="WP_198877492.1">
    <property type="nucleotide sequence ID" value="NZ_JAEKMH010000004.1"/>
</dbReference>
<dbReference type="InterPro" id="IPR036291">
    <property type="entry name" value="NAD(P)-bd_dom_sf"/>
</dbReference>
<dbReference type="Gene3D" id="3.40.50.720">
    <property type="entry name" value="NAD(P)-binding Rossmann-like Domain"/>
    <property type="match status" value="1"/>
</dbReference>
<evidence type="ECO:0000313" key="3">
    <source>
        <dbReference type="EMBL" id="MBJ3786292.1"/>
    </source>
</evidence>
<keyword evidence="4" id="KW-1185">Reference proteome</keyword>
<dbReference type="PANTHER" id="PTHR43157">
    <property type="entry name" value="PHOSPHATIDYLINOSITOL-GLYCAN BIOSYNTHESIS CLASS F PROTEIN-RELATED"/>
    <property type="match status" value="1"/>
</dbReference>
<dbReference type="GO" id="GO:0016491">
    <property type="term" value="F:oxidoreductase activity"/>
    <property type="evidence" value="ECO:0007669"/>
    <property type="project" value="UniProtKB-KW"/>
</dbReference>
<dbReference type="AlphaFoldDB" id="A0A934IXN9"/>
<dbReference type="InterPro" id="IPR002347">
    <property type="entry name" value="SDR_fam"/>
</dbReference>
<evidence type="ECO:0000256" key="2">
    <source>
        <dbReference type="RuleBase" id="RU000363"/>
    </source>
</evidence>
<gene>
    <name evidence="3" type="ORF">JEQ47_16325</name>
</gene>
<keyword evidence="1" id="KW-0560">Oxidoreductase</keyword>
<comment type="caution">
    <text evidence="3">The sequence shown here is derived from an EMBL/GenBank/DDBJ whole genome shotgun (WGS) entry which is preliminary data.</text>
</comment>
<organism evidence="3 4">
    <name type="scientific">Devosia sediminis</name>
    <dbReference type="NCBI Taxonomy" id="2798801"/>
    <lineage>
        <taxon>Bacteria</taxon>
        <taxon>Pseudomonadati</taxon>
        <taxon>Pseudomonadota</taxon>
        <taxon>Alphaproteobacteria</taxon>
        <taxon>Hyphomicrobiales</taxon>
        <taxon>Devosiaceae</taxon>
        <taxon>Devosia</taxon>
    </lineage>
</organism>
<dbReference type="NCBIfam" id="NF004846">
    <property type="entry name" value="PRK06197.1"/>
    <property type="match status" value="1"/>
</dbReference>